<evidence type="ECO:0000256" key="1">
    <source>
        <dbReference type="ARBA" id="ARBA00004141"/>
    </source>
</evidence>
<comment type="caution">
    <text evidence="8">The sequence shown here is derived from an EMBL/GenBank/DDBJ whole genome shotgun (WGS) entry which is preliminary data.</text>
</comment>
<dbReference type="InterPro" id="IPR038377">
    <property type="entry name" value="Na/Glc_symporter_sf"/>
</dbReference>
<feature type="transmembrane region" description="Helical" evidence="7">
    <location>
        <begin position="6"/>
        <end position="22"/>
    </location>
</feature>
<dbReference type="GO" id="GO:0005412">
    <property type="term" value="F:D-glucose:sodium symporter activity"/>
    <property type="evidence" value="ECO:0007669"/>
    <property type="project" value="TreeGrafter"/>
</dbReference>
<feature type="transmembrane region" description="Helical" evidence="7">
    <location>
        <begin position="74"/>
        <end position="96"/>
    </location>
</feature>
<feature type="transmembrane region" description="Helical" evidence="7">
    <location>
        <begin position="333"/>
        <end position="357"/>
    </location>
</feature>
<feature type="transmembrane region" description="Helical" evidence="7">
    <location>
        <begin position="282"/>
        <end position="307"/>
    </location>
</feature>
<dbReference type="NCBIfam" id="TIGR00813">
    <property type="entry name" value="sss"/>
    <property type="match status" value="1"/>
</dbReference>
<accession>A0A918WGK6</accession>
<feature type="transmembrane region" description="Helical" evidence="7">
    <location>
        <begin position="378"/>
        <end position="398"/>
    </location>
</feature>
<feature type="transmembrane region" description="Helical" evidence="7">
    <location>
        <begin position="508"/>
        <end position="527"/>
    </location>
</feature>
<dbReference type="EMBL" id="BMXI01000003">
    <property type="protein sequence ID" value="GHC45667.1"/>
    <property type="molecule type" value="Genomic_DNA"/>
</dbReference>
<proteinExistence type="inferred from homology"/>
<feature type="transmembrane region" description="Helical" evidence="7">
    <location>
        <begin position="435"/>
        <end position="454"/>
    </location>
</feature>
<dbReference type="Pfam" id="PF00474">
    <property type="entry name" value="SSF"/>
    <property type="match status" value="1"/>
</dbReference>
<comment type="subcellular location">
    <subcellularLocation>
        <location evidence="1">Membrane</location>
        <topology evidence="1">Multi-pass membrane protein</topology>
    </subcellularLocation>
</comment>
<dbReference type="CDD" id="cd10328">
    <property type="entry name" value="SLC5sbd_YidK"/>
    <property type="match status" value="1"/>
</dbReference>
<evidence type="ECO:0000256" key="3">
    <source>
        <dbReference type="ARBA" id="ARBA00022692"/>
    </source>
</evidence>
<reference evidence="8" key="1">
    <citation type="journal article" date="2014" name="Int. J. Syst. Evol. Microbiol.">
        <title>Complete genome sequence of Corynebacterium casei LMG S-19264T (=DSM 44701T), isolated from a smear-ripened cheese.</title>
        <authorList>
            <consortium name="US DOE Joint Genome Institute (JGI-PGF)"/>
            <person name="Walter F."/>
            <person name="Albersmeier A."/>
            <person name="Kalinowski J."/>
            <person name="Ruckert C."/>
        </authorList>
    </citation>
    <scope>NUCLEOTIDE SEQUENCE</scope>
    <source>
        <strain evidence="8">KCTC 12988</strain>
    </source>
</reference>
<dbReference type="PROSITE" id="PS50283">
    <property type="entry name" value="NA_SOLUT_SYMP_3"/>
    <property type="match status" value="1"/>
</dbReference>
<evidence type="ECO:0000256" key="2">
    <source>
        <dbReference type="ARBA" id="ARBA00006434"/>
    </source>
</evidence>
<keyword evidence="5 7" id="KW-0472">Membrane</keyword>
<reference evidence="8" key="2">
    <citation type="submission" date="2020-09" db="EMBL/GenBank/DDBJ databases">
        <authorList>
            <person name="Sun Q."/>
            <person name="Kim S."/>
        </authorList>
    </citation>
    <scope>NUCLEOTIDE SEQUENCE</scope>
    <source>
        <strain evidence="8">KCTC 12988</strain>
    </source>
</reference>
<dbReference type="PANTHER" id="PTHR11819:SF195">
    <property type="entry name" value="SODIUM_GLUCOSE COTRANSPORTER 4"/>
    <property type="match status" value="1"/>
</dbReference>
<evidence type="ECO:0000313" key="8">
    <source>
        <dbReference type="EMBL" id="GHC45667.1"/>
    </source>
</evidence>
<dbReference type="PANTHER" id="PTHR11819">
    <property type="entry name" value="SOLUTE CARRIER FAMILY 5"/>
    <property type="match status" value="1"/>
</dbReference>
<feature type="transmembrane region" description="Helical" evidence="7">
    <location>
        <begin position="242"/>
        <end position="261"/>
    </location>
</feature>
<keyword evidence="9" id="KW-1185">Reference proteome</keyword>
<evidence type="ECO:0000313" key="9">
    <source>
        <dbReference type="Proteomes" id="UP000644507"/>
    </source>
</evidence>
<feature type="transmembrane region" description="Helical" evidence="7">
    <location>
        <begin position="160"/>
        <end position="179"/>
    </location>
</feature>
<dbReference type="GO" id="GO:0005886">
    <property type="term" value="C:plasma membrane"/>
    <property type="evidence" value="ECO:0007669"/>
    <property type="project" value="TreeGrafter"/>
</dbReference>
<evidence type="ECO:0000256" key="5">
    <source>
        <dbReference type="ARBA" id="ARBA00023136"/>
    </source>
</evidence>
<dbReference type="NCBIfam" id="NF007790">
    <property type="entry name" value="PRK10484.1"/>
    <property type="match status" value="1"/>
</dbReference>
<dbReference type="AlphaFoldDB" id="A0A918WGK6"/>
<evidence type="ECO:0000256" key="7">
    <source>
        <dbReference type="SAM" id="Phobius"/>
    </source>
</evidence>
<sequence>MLTIISFIAFTAFAAVLTWWITRKDKTDSSDGFFLGGRSLTFPIIAGSLLLTNLSTEQMVGLNGAAFKSGLMVMAWEVVAVIALVLMALFFLPKFLRTGITTVPQFLEQRYDTRTQSIANTIFLLAYALILIPLILYTGAIGLINMMDLATLTGIENETTLLRLTVIFIGVAGLLYSRFGGMRTLAVLDTINGVGLLTGGLMIAWFALKAMGGDDGVVAGWTALNEVHPERMDSTGNKGSDLPFSTLFTGVALLNLFYWCTNQQIIQRTFGASSLAEGQKGVLLTGALKLLGPLYLVLPGLVAYHLYSAEGIRPDQAYGTLVSRLLPEHLTGFFSAVMVGAILSSFNAALNSTSALFSLGLYKHSINPNGTEEQTVKAAKWFVVGIAIAAMIGAPFLAGQETIFGYLQKMNGIYFIPIFSVVVVGMLHSRVPSSAAAIAMLAGVFIIAVGYFVPPVANAMSGLNEFHFLGIVFALLVIFLLVMGSVAPRAEAWKIETRNTIDMTPWKGAYIASGILVLLVLAIYISFSK</sequence>
<dbReference type="Proteomes" id="UP000644507">
    <property type="component" value="Unassembled WGS sequence"/>
</dbReference>
<gene>
    <name evidence="8" type="ORF">GCM10007100_08820</name>
</gene>
<feature type="transmembrane region" description="Helical" evidence="7">
    <location>
        <begin position="34"/>
        <end position="54"/>
    </location>
</feature>
<evidence type="ECO:0000256" key="4">
    <source>
        <dbReference type="ARBA" id="ARBA00022989"/>
    </source>
</evidence>
<organism evidence="8 9">
    <name type="scientific">Roseibacillus persicicus</name>
    <dbReference type="NCBI Taxonomy" id="454148"/>
    <lineage>
        <taxon>Bacteria</taxon>
        <taxon>Pseudomonadati</taxon>
        <taxon>Verrucomicrobiota</taxon>
        <taxon>Verrucomicrobiia</taxon>
        <taxon>Verrucomicrobiales</taxon>
        <taxon>Verrucomicrobiaceae</taxon>
        <taxon>Roseibacillus</taxon>
    </lineage>
</organism>
<feature type="transmembrane region" description="Helical" evidence="7">
    <location>
        <begin position="117"/>
        <end position="140"/>
    </location>
</feature>
<feature type="transmembrane region" description="Helical" evidence="7">
    <location>
        <begin position="466"/>
        <end position="487"/>
    </location>
</feature>
<protein>
    <submittedName>
        <fullName evidence="8">Solute:sodium symporter family transporter</fullName>
    </submittedName>
</protein>
<keyword evidence="3 7" id="KW-0812">Transmembrane</keyword>
<keyword evidence="4 7" id="KW-1133">Transmembrane helix</keyword>
<name>A0A918WGK6_9BACT</name>
<dbReference type="RefSeq" id="WP_189567711.1">
    <property type="nucleotide sequence ID" value="NZ_BMXI01000003.1"/>
</dbReference>
<dbReference type="InterPro" id="IPR001734">
    <property type="entry name" value="Na/solute_symporter"/>
</dbReference>
<comment type="similarity">
    <text evidence="2 6">Belongs to the sodium:solute symporter (SSF) (TC 2.A.21) family.</text>
</comment>
<feature type="transmembrane region" description="Helical" evidence="7">
    <location>
        <begin position="410"/>
        <end position="428"/>
    </location>
</feature>
<evidence type="ECO:0000256" key="6">
    <source>
        <dbReference type="RuleBase" id="RU362091"/>
    </source>
</evidence>
<dbReference type="Gene3D" id="1.20.1730.10">
    <property type="entry name" value="Sodium/glucose cotransporter"/>
    <property type="match status" value="1"/>
</dbReference>
<feature type="transmembrane region" description="Helical" evidence="7">
    <location>
        <begin position="186"/>
        <end position="208"/>
    </location>
</feature>